<evidence type="ECO:0000313" key="1">
    <source>
        <dbReference type="EMBL" id="MBL0394038.1"/>
    </source>
</evidence>
<reference evidence="1 2" key="1">
    <citation type="journal article" date="2017" name="Int. J. Syst. Evol. Microbiol.">
        <title>Ramlibacter monticola sp. nov., isolated from forest soil.</title>
        <authorList>
            <person name="Chaudhary D.K."/>
            <person name="Kim J."/>
        </authorList>
    </citation>
    <scope>NUCLEOTIDE SEQUENCE [LARGE SCALE GENOMIC DNA]</scope>
    <source>
        <strain evidence="1 2">KACC 19175</strain>
    </source>
</reference>
<keyword evidence="2" id="KW-1185">Reference proteome</keyword>
<organism evidence="1 2">
    <name type="scientific">Ramlibacter monticola</name>
    <dbReference type="NCBI Taxonomy" id="1926872"/>
    <lineage>
        <taxon>Bacteria</taxon>
        <taxon>Pseudomonadati</taxon>
        <taxon>Pseudomonadota</taxon>
        <taxon>Betaproteobacteria</taxon>
        <taxon>Burkholderiales</taxon>
        <taxon>Comamonadaceae</taxon>
        <taxon>Ramlibacter</taxon>
    </lineage>
</organism>
<gene>
    <name evidence="1" type="ORF">JJ685_23065</name>
</gene>
<proteinExistence type="predicted"/>
<accession>A0A937CVR2</accession>
<evidence type="ECO:0000313" key="2">
    <source>
        <dbReference type="Proteomes" id="UP000599109"/>
    </source>
</evidence>
<dbReference type="Proteomes" id="UP000599109">
    <property type="component" value="Unassembled WGS sequence"/>
</dbReference>
<sequence length="150" mass="16794">MVVFAPLVVPDRPGKNSWWTTSRAAGKYDVRETDSGSTHPPPIGVGSLDHVRSVFWQSYRHLFPPHSLAAQTPNGSVVISWSILDEPNACHPYAAPVMLRFEDALVEAMWKADPRHRVRIAQKHEATLREGLRGYDPFARFPNARVVTIG</sequence>
<dbReference type="RefSeq" id="WP_201676708.1">
    <property type="nucleotide sequence ID" value="NZ_JAEQNE010000007.1"/>
</dbReference>
<dbReference type="AlphaFoldDB" id="A0A937CVR2"/>
<dbReference type="EMBL" id="JAEQNE010000007">
    <property type="protein sequence ID" value="MBL0394038.1"/>
    <property type="molecule type" value="Genomic_DNA"/>
</dbReference>
<protein>
    <submittedName>
        <fullName evidence="1">Uncharacterized protein</fullName>
    </submittedName>
</protein>
<name>A0A937CVR2_9BURK</name>
<comment type="caution">
    <text evidence="1">The sequence shown here is derived from an EMBL/GenBank/DDBJ whole genome shotgun (WGS) entry which is preliminary data.</text>
</comment>